<evidence type="ECO:0000313" key="1">
    <source>
        <dbReference type="EMBL" id="CAB4867844.1"/>
    </source>
</evidence>
<sequence>MVKRLVSNMINKNRHLKMADSLYGVILQRRAELLEQGLTAVSFQFPGQFESRVSDMLHSEEFKIMALPGLVVGATHNWSGKRVFFLHVPKTAGTSVRLALIKSVGTPAFEFYNRIPSIEQSMRELENNFWPLWVGHQNVSSFPSDMNGLTIFRESRSRILSTYRQRGRMALMKNPHMLDSETLEKKKSQARTTISTPFGTWLNTSFRMKNLGYFIPPEEGTKYRSKEFKSYINKISESGLEQILNESLSRFTHAAWSHDEPAILRAISEISGRETTELPRENVYPNLKGYPPQVLDSEAIAELNTIQDKESILYKVAHEHGLVPLLSKSEADDLFEITAKRLGFTFG</sequence>
<accession>A0A6J7DG44</accession>
<gene>
    <name evidence="1" type="ORF">UFOPK3342_00799</name>
</gene>
<name>A0A6J7DG44_9ZZZZ</name>
<organism evidence="1">
    <name type="scientific">freshwater metagenome</name>
    <dbReference type="NCBI Taxonomy" id="449393"/>
    <lineage>
        <taxon>unclassified sequences</taxon>
        <taxon>metagenomes</taxon>
        <taxon>ecological metagenomes</taxon>
    </lineage>
</organism>
<proteinExistence type="predicted"/>
<dbReference type="EMBL" id="CAFBLH010000022">
    <property type="protein sequence ID" value="CAB4867844.1"/>
    <property type="molecule type" value="Genomic_DNA"/>
</dbReference>
<dbReference type="Gene3D" id="3.40.50.300">
    <property type="entry name" value="P-loop containing nucleotide triphosphate hydrolases"/>
    <property type="match status" value="1"/>
</dbReference>
<dbReference type="InterPro" id="IPR027417">
    <property type="entry name" value="P-loop_NTPase"/>
</dbReference>
<reference evidence="1" key="1">
    <citation type="submission" date="2020-05" db="EMBL/GenBank/DDBJ databases">
        <authorList>
            <person name="Chiriac C."/>
            <person name="Salcher M."/>
            <person name="Ghai R."/>
            <person name="Kavagutti S V."/>
        </authorList>
    </citation>
    <scope>NUCLEOTIDE SEQUENCE</scope>
</reference>
<dbReference type="AlphaFoldDB" id="A0A6J7DG44"/>
<protein>
    <submittedName>
        <fullName evidence="1">Unannotated protein</fullName>
    </submittedName>
</protein>